<feature type="compositionally biased region" description="Pro residues" evidence="1">
    <location>
        <begin position="718"/>
        <end position="729"/>
    </location>
</feature>
<feature type="compositionally biased region" description="Gly residues" evidence="1">
    <location>
        <begin position="281"/>
        <end position="303"/>
    </location>
</feature>
<sequence>MAPRRGERQTKRSAAASSRAQTEHVDDEGNLAVSDAYWGLGGDDSAVNSDNFPDHVAETFGTRDGSPGDSSLGEGIGRRTRQRLAESEPRPPPSPLGRSTDTSHYLFAVVDFARYDPDTPTSTTATAASTALGVRRDAGRTFSAGSATRADGNPVTAANAMLSDLPNKQSPERQIFEGWLEGTGSAECGVVSAASVSPMEPPTLPPISASRAFAQDLAVKIGVLPALRPARDVLIPAERLPNPIESGTEDIPENVHLQTDDELAQAKLFAPLRDPESERGTGIGTGTGTGTETGTGTGTGATGGGMLLLSERDRTSFRGYLSGARPTGQDGEHSTLALQSQALNWDQDDIPPYVAHDGAGQLGPSTGTTPLERHIRCPKCSDPGLNKPVCPACRQRHHRMMKHAPDGRCQWGDACRLCTRRQRQRARQRSSLPSPWETPALGGDAASRQANLDAGARNAAFQAAAGVLTEQGLSDHGLLLTTARRTRRSQPHADRSTSEADPEAVVVDSPSSGALDRRSASQSLRSRASADALELHRTCQACCATQVCGNCRKRHSRMMQRQGTCDWGNHCRLCARKRRRQHQLQQQQQLQQQSTMNHRSQASTLAMQFNDQLADAVSGDARRAPSEHAMTTHRRHMASEMSSTNSNNSTNNHHHIRSSLSPSLSGRVAGIAESTSPSDHATMEAVADAASSVLLTDTELLDAHELRRSSSSSSSSPSPSPLPPPPPPSSSSFSADLARQLFSTSASRMR</sequence>
<accession>M1VC22</accession>
<feature type="compositionally biased region" description="Polar residues" evidence="1">
    <location>
        <begin position="741"/>
        <end position="750"/>
    </location>
</feature>
<proteinExistence type="predicted"/>
<name>M1VC22_CYAM1</name>
<organism evidence="2 3">
    <name type="scientific">Cyanidioschyzon merolae (strain NIES-3377 / 10D)</name>
    <name type="common">Unicellular red alga</name>
    <dbReference type="NCBI Taxonomy" id="280699"/>
    <lineage>
        <taxon>Eukaryota</taxon>
        <taxon>Rhodophyta</taxon>
        <taxon>Bangiophyceae</taxon>
        <taxon>Cyanidiales</taxon>
        <taxon>Cyanidiaceae</taxon>
        <taxon>Cyanidioschyzon</taxon>
    </lineage>
</organism>
<dbReference type="GeneID" id="16997440"/>
<dbReference type="AlphaFoldDB" id="M1VC22"/>
<feature type="region of interest" description="Disordered" evidence="1">
    <location>
        <begin position="1"/>
        <end position="102"/>
    </location>
</feature>
<dbReference type="HOGENOM" id="CLU_371054_0_0_1"/>
<dbReference type="EMBL" id="AP006501">
    <property type="protein sequence ID" value="BAM82969.1"/>
    <property type="molecule type" value="Genomic_DNA"/>
</dbReference>
<reference evidence="2 3" key="1">
    <citation type="journal article" date="2004" name="Nature">
        <title>Genome sequence of the ultrasmall unicellular red alga Cyanidioschyzon merolae 10D.</title>
        <authorList>
            <person name="Matsuzaki M."/>
            <person name="Misumi O."/>
            <person name="Shin-i T."/>
            <person name="Maruyama S."/>
            <person name="Takahara M."/>
            <person name="Miyagishima S."/>
            <person name="Mori T."/>
            <person name="Nishida K."/>
            <person name="Yagisawa F."/>
            <person name="Nishida K."/>
            <person name="Yoshida Y."/>
            <person name="Nishimura Y."/>
            <person name="Nakao S."/>
            <person name="Kobayashi T."/>
            <person name="Momoyama Y."/>
            <person name="Higashiyama T."/>
            <person name="Minoda A."/>
            <person name="Sano M."/>
            <person name="Nomoto H."/>
            <person name="Oishi K."/>
            <person name="Hayashi H."/>
            <person name="Ohta F."/>
            <person name="Nishizaka S."/>
            <person name="Haga S."/>
            <person name="Miura S."/>
            <person name="Morishita T."/>
            <person name="Kabeya Y."/>
            <person name="Terasawa K."/>
            <person name="Suzuki Y."/>
            <person name="Ishii Y."/>
            <person name="Asakawa S."/>
            <person name="Takano H."/>
            <person name="Ohta N."/>
            <person name="Kuroiwa H."/>
            <person name="Tanaka K."/>
            <person name="Shimizu N."/>
            <person name="Sugano S."/>
            <person name="Sato N."/>
            <person name="Nozaki H."/>
            <person name="Ogasawara N."/>
            <person name="Kohara Y."/>
            <person name="Kuroiwa T."/>
        </authorList>
    </citation>
    <scope>NUCLEOTIDE SEQUENCE [LARGE SCALE GENOMIC DNA]</scope>
    <source>
        <strain evidence="2 3">10D</strain>
    </source>
</reference>
<feature type="region of interest" description="Disordered" evidence="1">
    <location>
        <begin position="483"/>
        <end position="522"/>
    </location>
</feature>
<keyword evidence="3" id="KW-1185">Reference proteome</keyword>
<evidence type="ECO:0000256" key="1">
    <source>
        <dbReference type="SAM" id="MobiDB-lite"/>
    </source>
</evidence>
<feature type="compositionally biased region" description="Low complexity" evidence="1">
    <location>
        <begin position="642"/>
        <end position="651"/>
    </location>
</feature>
<dbReference type="Proteomes" id="UP000007014">
    <property type="component" value="Chromosome 19"/>
</dbReference>
<dbReference type="RefSeq" id="XP_005539005.1">
    <property type="nucleotide sequence ID" value="XM_005538948.1"/>
</dbReference>
<reference evidence="2 3" key="2">
    <citation type="journal article" date="2007" name="BMC Biol.">
        <title>A 100%-complete sequence reveals unusually simple genomic features in the hot-spring red alga Cyanidioschyzon merolae.</title>
        <authorList>
            <person name="Nozaki H."/>
            <person name="Takano H."/>
            <person name="Misumi O."/>
            <person name="Terasawa K."/>
            <person name="Matsuzaki M."/>
            <person name="Maruyama S."/>
            <person name="Nishida K."/>
            <person name="Yagisawa F."/>
            <person name="Yoshida Y."/>
            <person name="Fujiwara T."/>
            <person name="Takio S."/>
            <person name="Tamura K."/>
            <person name="Chung S.J."/>
            <person name="Nakamura S."/>
            <person name="Kuroiwa H."/>
            <person name="Tanaka K."/>
            <person name="Sato N."/>
            <person name="Kuroiwa T."/>
        </authorList>
    </citation>
    <scope>NUCLEOTIDE SEQUENCE [LARGE SCALE GENOMIC DNA]</scope>
    <source>
        <strain evidence="2 3">10D</strain>
    </source>
</reference>
<feature type="region of interest" description="Disordered" evidence="1">
    <location>
        <begin position="617"/>
        <end position="682"/>
    </location>
</feature>
<protein>
    <submittedName>
        <fullName evidence="2">Uncharacterized protein</fullName>
    </submittedName>
</protein>
<dbReference type="KEGG" id="cme:CYME_CMS403C"/>
<evidence type="ECO:0000313" key="3">
    <source>
        <dbReference type="Proteomes" id="UP000007014"/>
    </source>
</evidence>
<feature type="region of interest" description="Disordered" evidence="1">
    <location>
        <begin position="702"/>
        <end position="750"/>
    </location>
</feature>
<dbReference type="Gramene" id="CMS403CT">
    <property type="protein sequence ID" value="CMS403CT"/>
    <property type="gene ID" value="CMS403C"/>
</dbReference>
<gene>
    <name evidence="2" type="ORF">CYME_CMS403C</name>
</gene>
<feature type="region of interest" description="Disordered" evidence="1">
    <location>
        <begin position="424"/>
        <end position="443"/>
    </location>
</feature>
<dbReference type="OrthoDB" id="10572502at2759"/>
<evidence type="ECO:0000313" key="2">
    <source>
        <dbReference type="EMBL" id="BAM82969.1"/>
    </source>
</evidence>
<feature type="region of interest" description="Disordered" evidence="1">
    <location>
        <begin position="274"/>
        <end position="303"/>
    </location>
</feature>
<feature type="compositionally biased region" description="Basic and acidic residues" evidence="1">
    <location>
        <begin position="1"/>
        <end position="10"/>
    </location>
</feature>